<dbReference type="SUPFAM" id="SSF55469">
    <property type="entry name" value="FMN-dependent nitroreductase-like"/>
    <property type="match status" value="1"/>
</dbReference>
<evidence type="ECO:0000256" key="6">
    <source>
        <dbReference type="ARBA" id="ARBA00023242"/>
    </source>
</evidence>
<dbReference type="GO" id="GO:0016491">
    <property type="term" value="F:oxidoreductase activity"/>
    <property type="evidence" value="ECO:0007669"/>
    <property type="project" value="UniProtKB-KW"/>
</dbReference>
<organism evidence="8 9">
    <name type="scientific">Talaromyces islandicus</name>
    <name type="common">Penicillium islandicum</name>
    <dbReference type="NCBI Taxonomy" id="28573"/>
    <lineage>
        <taxon>Eukaryota</taxon>
        <taxon>Fungi</taxon>
        <taxon>Dikarya</taxon>
        <taxon>Ascomycota</taxon>
        <taxon>Pezizomycotina</taxon>
        <taxon>Eurotiomycetes</taxon>
        <taxon>Eurotiomycetidae</taxon>
        <taxon>Eurotiales</taxon>
        <taxon>Trichocomaceae</taxon>
        <taxon>Talaromyces</taxon>
        <taxon>Talaromyces sect. Islandici</taxon>
    </lineage>
</organism>
<evidence type="ECO:0000313" key="8">
    <source>
        <dbReference type="EMBL" id="CRG88824.1"/>
    </source>
</evidence>
<dbReference type="Gene3D" id="3.40.109.10">
    <property type="entry name" value="NADH Oxidase"/>
    <property type="match status" value="1"/>
</dbReference>
<dbReference type="InterPro" id="IPR029479">
    <property type="entry name" value="Nitroreductase"/>
</dbReference>
<protein>
    <recommendedName>
        <fullName evidence="7">Nitroreductase domain-containing protein</fullName>
    </recommendedName>
</protein>
<dbReference type="PANTHER" id="PTHR43035">
    <property type="entry name" value="FATTY ACID REPRESSION MUTANT PROTEIN 2-RELATED"/>
    <property type="match status" value="1"/>
</dbReference>
<dbReference type="InterPro" id="IPR033877">
    <property type="entry name" value="Frm2/Hbn1"/>
</dbReference>
<dbReference type="GO" id="GO:0034599">
    <property type="term" value="P:cellular response to oxidative stress"/>
    <property type="evidence" value="ECO:0007669"/>
    <property type="project" value="InterPro"/>
</dbReference>
<sequence length="202" mass="22669">MSLLEAIQSRRSVYRLTNKSPIPDSRIQEIVAFTVTHAPSAFNVQSARAVVLFREQHEKLWDVGLQVIQTEMPPAARPVLETKVAGLRAAYGSVLWFEDDAALDALKEKNPAIQGLIPEWSAHSSGMHQFIAWTALENEGLGCNLQHYNFSTTFTDSVHQLWDIPASWKLKAQLVFGQPESAGAEREKQIKPVEGERVLFFQ</sequence>
<evidence type="ECO:0000256" key="4">
    <source>
        <dbReference type="ARBA" id="ARBA00022490"/>
    </source>
</evidence>
<dbReference type="Pfam" id="PF00881">
    <property type="entry name" value="Nitroreductase"/>
    <property type="match status" value="1"/>
</dbReference>
<evidence type="ECO:0000313" key="9">
    <source>
        <dbReference type="Proteomes" id="UP000054383"/>
    </source>
</evidence>
<keyword evidence="4" id="KW-0963">Cytoplasm</keyword>
<accession>A0A0U1LZU7</accession>
<proteinExistence type="inferred from homology"/>
<evidence type="ECO:0000256" key="3">
    <source>
        <dbReference type="ARBA" id="ARBA00007118"/>
    </source>
</evidence>
<comment type="similarity">
    <text evidence="3">Belongs to the nitroreductase family.</text>
</comment>
<keyword evidence="6" id="KW-0539">Nucleus</keyword>
<gene>
    <name evidence="8" type="ORF">PISL3812_05859</name>
</gene>
<dbReference type="OrthoDB" id="2138173at2759"/>
<dbReference type="CDD" id="cd02140">
    <property type="entry name" value="Frm2-like"/>
    <property type="match status" value="1"/>
</dbReference>
<reference evidence="8 9" key="1">
    <citation type="submission" date="2015-04" db="EMBL/GenBank/DDBJ databases">
        <authorList>
            <person name="Syromyatnikov M.Y."/>
            <person name="Popov V.N."/>
        </authorList>
    </citation>
    <scope>NUCLEOTIDE SEQUENCE [LARGE SCALE GENOMIC DNA]</scope>
    <source>
        <strain evidence="8">WF-38-12</strain>
    </source>
</reference>
<name>A0A0U1LZU7_TALIS</name>
<dbReference type="AlphaFoldDB" id="A0A0U1LZU7"/>
<dbReference type="GO" id="GO:0005634">
    <property type="term" value="C:nucleus"/>
    <property type="evidence" value="ECO:0007669"/>
    <property type="project" value="UniProtKB-SubCell"/>
</dbReference>
<dbReference type="EMBL" id="CVMT01000005">
    <property type="protein sequence ID" value="CRG88824.1"/>
    <property type="molecule type" value="Genomic_DNA"/>
</dbReference>
<evidence type="ECO:0000256" key="5">
    <source>
        <dbReference type="ARBA" id="ARBA00023002"/>
    </source>
</evidence>
<evidence type="ECO:0000256" key="1">
    <source>
        <dbReference type="ARBA" id="ARBA00004123"/>
    </source>
</evidence>
<dbReference type="Proteomes" id="UP000054383">
    <property type="component" value="Unassembled WGS sequence"/>
</dbReference>
<dbReference type="FunFam" id="3.40.109.10:FF:000001">
    <property type="entry name" value="Nitroreductase family"/>
    <property type="match status" value="1"/>
</dbReference>
<dbReference type="GO" id="GO:0005737">
    <property type="term" value="C:cytoplasm"/>
    <property type="evidence" value="ECO:0007669"/>
    <property type="project" value="UniProtKB-SubCell"/>
</dbReference>
<keyword evidence="5" id="KW-0560">Oxidoreductase</keyword>
<comment type="subcellular location">
    <subcellularLocation>
        <location evidence="2">Cytoplasm</location>
    </subcellularLocation>
    <subcellularLocation>
        <location evidence="1">Nucleus</location>
    </subcellularLocation>
</comment>
<feature type="domain" description="Nitroreductase" evidence="7">
    <location>
        <begin position="7"/>
        <end position="177"/>
    </location>
</feature>
<dbReference type="PANTHER" id="PTHR43035:SF4">
    <property type="entry name" value="NITROREDUCTASE FAMILY PROTEIN (AFU_ORTHOLOGUE AFUA_3G03530)"/>
    <property type="match status" value="1"/>
</dbReference>
<evidence type="ECO:0000259" key="7">
    <source>
        <dbReference type="Pfam" id="PF00881"/>
    </source>
</evidence>
<keyword evidence="9" id="KW-1185">Reference proteome</keyword>
<evidence type="ECO:0000256" key="2">
    <source>
        <dbReference type="ARBA" id="ARBA00004496"/>
    </source>
</evidence>
<dbReference type="OMA" id="EMFENHT"/>
<dbReference type="InterPro" id="IPR000415">
    <property type="entry name" value="Nitroreductase-like"/>
</dbReference>
<dbReference type="STRING" id="28573.A0A0U1LZU7"/>